<feature type="compositionally biased region" description="Basic and acidic residues" evidence="6">
    <location>
        <begin position="868"/>
        <end position="884"/>
    </location>
</feature>
<evidence type="ECO:0000256" key="4">
    <source>
        <dbReference type="ARBA" id="ARBA00023054"/>
    </source>
</evidence>
<feature type="compositionally biased region" description="Polar residues" evidence="6">
    <location>
        <begin position="953"/>
        <end position="972"/>
    </location>
</feature>
<reference evidence="8" key="2">
    <citation type="submission" date="2025-09" db="UniProtKB">
        <authorList>
            <consortium name="Ensembl"/>
        </authorList>
    </citation>
    <scope>IDENTIFICATION</scope>
</reference>
<feature type="region of interest" description="Disordered" evidence="6">
    <location>
        <begin position="1703"/>
        <end position="1732"/>
    </location>
</feature>
<feature type="domain" description="Calponin-homology (CH)" evidence="7">
    <location>
        <begin position="70"/>
        <end position="177"/>
    </location>
</feature>
<feature type="region of interest" description="Disordered" evidence="6">
    <location>
        <begin position="390"/>
        <end position="413"/>
    </location>
</feature>
<feature type="region of interest" description="Disordered" evidence="6">
    <location>
        <begin position="811"/>
        <end position="1018"/>
    </location>
</feature>
<dbReference type="SMART" id="SM00382">
    <property type="entry name" value="AAA"/>
    <property type="match status" value="1"/>
</dbReference>
<dbReference type="InterPro" id="IPR001715">
    <property type="entry name" value="CH_dom"/>
</dbReference>
<feature type="region of interest" description="Disordered" evidence="6">
    <location>
        <begin position="1383"/>
        <end position="1433"/>
    </location>
</feature>
<feature type="compositionally biased region" description="Polar residues" evidence="6">
    <location>
        <begin position="1710"/>
        <end position="1732"/>
    </location>
</feature>
<feature type="compositionally biased region" description="Polar residues" evidence="6">
    <location>
        <begin position="256"/>
        <end position="269"/>
    </location>
</feature>
<feature type="region of interest" description="Disordered" evidence="6">
    <location>
        <begin position="712"/>
        <end position="739"/>
    </location>
</feature>
<feature type="compositionally biased region" description="Polar residues" evidence="6">
    <location>
        <begin position="903"/>
        <end position="915"/>
    </location>
</feature>
<feature type="compositionally biased region" description="Basic and acidic residues" evidence="6">
    <location>
        <begin position="437"/>
        <end position="488"/>
    </location>
</feature>
<dbReference type="PANTHER" id="PTHR12784:SF6">
    <property type="entry name" value="NEURON NAVIGATOR 2"/>
    <property type="match status" value="1"/>
</dbReference>
<dbReference type="SMART" id="SM00033">
    <property type="entry name" value="CH"/>
    <property type="match status" value="1"/>
</dbReference>
<evidence type="ECO:0000256" key="1">
    <source>
        <dbReference type="ARBA" id="ARBA00004123"/>
    </source>
</evidence>
<dbReference type="GO" id="GO:0022008">
    <property type="term" value="P:neurogenesis"/>
    <property type="evidence" value="ECO:0007669"/>
    <property type="project" value="InterPro"/>
</dbReference>
<feature type="compositionally biased region" description="Polar residues" evidence="6">
    <location>
        <begin position="886"/>
        <end position="895"/>
    </location>
</feature>
<dbReference type="InterPro" id="IPR036872">
    <property type="entry name" value="CH_dom_sf"/>
</dbReference>
<feature type="compositionally biased region" description="Basic and acidic residues" evidence="6">
    <location>
        <begin position="919"/>
        <end position="931"/>
    </location>
</feature>
<feature type="compositionally biased region" description="Low complexity" evidence="6">
    <location>
        <begin position="1549"/>
        <end position="1567"/>
    </location>
</feature>
<dbReference type="Pfam" id="PF00307">
    <property type="entry name" value="CH"/>
    <property type="match status" value="1"/>
</dbReference>
<dbReference type="InterPro" id="IPR027417">
    <property type="entry name" value="P-loop_NTPase"/>
</dbReference>
<feature type="compositionally biased region" description="Low complexity" evidence="6">
    <location>
        <begin position="835"/>
        <end position="860"/>
    </location>
</feature>
<dbReference type="InterPro" id="IPR057126">
    <property type="entry name" value="NAV1-like_ubiquitin-like"/>
</dbReference>
<dbReference type="Gene3D" id="1.10.418.10">
    <property type="entry name" value="Calponin-like domain"/>
    <property type="match status" value="1"/>
</dbReference>
<organism evidence="8 9">
    <name type="scientific">Cyprinus carpio carpio</name>
    <dbReference type="NCBI Taxonomy" id="630221"/>
    <lineage>
        <taxon>Eukaryota</taxon>
        <taxon>Metazoa</taxon>
        <taxon>Chordata</taxon>
        <taxon>Craniata</taxon>
        <taxon>Vertebrata</taxon>
        <taxon>Euteleostomi</taxon>
        <taxon>Actinopterygii</taxon>
        <taxon>Neopterygii</taxon>
        <taxon>Teleostei</taxon>
        <taxon>Ostariophysi</taxon>
        <taxon>Cypriniformes</taxon>
        <taxon>Cyprinidae</taxon>
        <taxon>Cyprininae</taxon>
        <taxon>Cyprinus</taxon>
    </lineage>
</organism>
<reference evidence="8" key="1">
    <citation type="submission" date="2025-08" db="UniProtKB">
        <authorList>
            <consortium name="Ensembl"/>
        </authorList>
    </citation>
    <scope>IDENTIFICATION</scope>
</reference>
<feature type="compositionally biased region" description="Polar residues" evidence="6">
    <location>
        <begin position="233"/>
        <end position="243"/>
    </location>
</feature>
<keyword evidence="9" id="KW-1185">Reference proteome</keyword>
<dbReference type="InterPro" id="IPR056884">
    <property type="entry name" value="NPHP3-like_N"/>
</dbReference>
<feature type="region of interest" description="Disordered" evidence="6">
    <location>
        <begin position="2166"/>
        <end position="2228"/>
    </location>
</feature>
<evidence type="ECO:0000256" key="6">
    <source>
        <dbReference type="SAM" id="MobiDB-lite"/>
    </source>
</evidence>
<dbReference type="SUPFAM" id="SSF47576">
    <property type="entry name" value="Calponin-homology domain, CH-domain"/>
    <property type="match status" value="1"/>
</dbReference>
<dbReference type="Ensembl" id="ENSCCRT00000062139.2">
    <property type="protein sequence ID" value="ENSCCRP00000057322.2"/>
    <property type="gene ID" value="ENSCCRG00000030728.2"/>
</dbReference>
<feature type="compositionally biased region" description="Polar residues" evidence="6">
    <location>
        <begin position="1209"/>
        <end position="1235"/>
    </location>
</feature>
<dbReference type="InterPro" id="IPR003593">
    <property type="entry name" value="AAA+_ATPase"/>
</dbReference>
<dbReference type="PROSITE" id="PS50021">
    <property type="entry name" value="CH"/>
    <property type="match status" value="1"/>
</dbReference>
<feature type="region of interest" description="Disordered" evidence="6">
    <location>
        <begin position="1209"/>
        <end position="1274"/>
    </location>
</feature>
<dbReference type="Gene3D" id="3.40.50.300">
    <property type="entry name" value="P-loop containing nucleotide triphosphate hydrolases"/>
    <property type="match status" value="1"/>
</dbReference>
<feature type="region of interest" description="Disordered" evidence="6">
    <location>
        <begin position="1079"/>
        <end position="1132"/>
    </location>
</feature>
<dbReference type="GeneTree" id="ENSGT00940000155663"/>
<keyword evidence="5" id="KW-0539">Nucleus</keyword>
<evidence type="ECO:0000256" key="2">
    <source>
        <dbReference type="ARBA" id="ARBA00006255"/>
    </source>
</evidence>
<keyword evidence="4" id="KW-0175">Coiled coil</keyword>
<dbReference type="GO" id="GO:0005634">
    <property type="term" value="C:nucleus"/>
    <property type="evidence" value="ECO:0007669"/>
    <property type="project" value="UniProtKB-SubCell"/>
</dbReference>
<feature type="region of interest" description="Disordered" evidence="6">
    <location>
        <begin position="433"/>
        <end position="552"/>
    </location>
</feature>
<dbReference type="Pfam" id="PF23092">
    <property type="entry name" value="Ubiquitin_6"/>
    <property type="match status" value="1"/>
</dbReference>
<dbReference type="FunFam" id="1.10.418.10:FF:000018">
    <property type="entry name" value="Neuron navigator 2"/>
    <property type="match status" value="1"/>
</dbReference>
<name>A0A8C1HKK7_CYPCA</name>
<feature type="region of interest" description="Disordered" evidence="6">
    <location>
        <begin position="224"/>
        <end position="317"/>
    </location>
</feature>
<evidence type="ECO:0000256" key="5">
    <source>
        <dbReference type="ARBA" id="ARBA00023242"/>
    </source>
</evidence>
<feature type="region of interest" description="Disordered" evidence="6">
    <location>
        <begin position="1511"/>
        <end position="1634"/>
    </location>
</feature>
<dbReference type="InterPro" id="IPR039041">
    <property type="entry name" value="Nav/unc-53"/>
</dbReference>
<feature type="compositionally biased region" description="Low complexity" evidence="6">
    <location>
        <begin position="1002"/>
        <end position="1014"/>
    </location>
</feature>
<sequence length="2228" mass="243175">MLTRASLEKTDCLGLSHPQQVTLFLTWDHELKRSVFADPSTMVVLDRSTQQPRSLMKLQQKKKTVTHALEDQKKIYTDWANHYLAKSGHTRLIKDLQQDVADGVLLAEIIQVVANEKIADINGFPESRSQMIENIDACLGFLAAKGVNIKGLCAEEIRNGNLKAILGLFFTLSRFRQQQQQPLKQASSNVQLLQNKQAHRCSSPALPPHTPPCSSPCPSPIHQHYTSPPCAQKPQTDLQSRLPSPSVRAGGESKPRTSNTNRRSQSFNQCDRVKPSVSACTHEREKTTPSPIMVEHGPISSSIPPPSCTSTSKPWRSKSLSAKHTATSSMVMVKQPPPDSLEVPHKVITQKSMLEKFKLFNSKTGSRTSKVVSTEDVSAVEPEEGQICPIHPEAHAGNQRPVTPSSSGSSSPKLALKGIAQLTLGRALAPKIASAKATEKVKEKSKPKEKDKLKQLPVTEPDHLKGDTKTDGHATPETKKSVSKESKAKSAMSGIPKPSQGGKASAANKTVASPPCGAEGERLRNGKIGGLSVHKGQKDNRNYSSTSSLTFPEGKSCQDLTLGAQTHSTASNMVSVQLPQLQEQYNHPNTATVAPFMYSRSQTEIDKTGLMAGVEERRERTGLCSKSIHTSLENLTGEDSETKRLRTVKNIADLRQNLEETMSSLRGATPFSHSTLETTFDSTITTEINGRALLALSSRPASALPWRLGSSSPRLQAGDAPSPGSAFVQHGSGCGRHTHRHQTCMHNGVLCGLELPEKVEELEGVAMETAGYMSDGDILGKSMKMDAVTSGYMTDGGLSLYSRRVNRVSDGTNSVRGTVHHFNPKSQDDTDSWDDSSSVSSGISDTLDTDDLNTSSSLSSYVNTPSVPRRDVDEQLQTDAEKHSAVNHNPNWSNNDLKRSEGSSDGANKMETTTKWNHRSSDFSDESERSLMGRKTPTNSQTGSWRRGMTAQLGVTSPRTKSTIPTNCSSLKTHGKTDDAKVSEKGRSNGTHSTTVDDTKKPPLSSTSRTPTSTFGFKKAPGAMATITASGAVVTSGSATVGRIPKSVGFSGSRIVSRQTTVDDGYLPPSARTTLQYRSLPRPSRTGTARCSNRSNNSSLDASFCNKGTATLPNPKSRNLVKSPLGTTNQTDREKGIFSDVESQVLKSSTTTQTGCQAGRQAGGKYSEMSSPTLRRLFGSKSCNKQASVTTMENMKNSTIISNPHAMSIQQNGSVNTPSVASGGSGPINSDSLTVPSGGHGEQTLSSMTSSPASAFSPWGGRDGSGSNHISSDSIDVSLGKEDLCLNRTNSARNGLSDRYGHVPQVKGHEEARDWLRSPSAVGLPGSTGSSPYTPASASGTRYNFSTLGSPITASQIATIRGTNGQGNHDNLCDPYIDPRLRNTSMSLEEKSRTMSSSGSFREGLEEVHGSSLSLVSSTSSVYSPPEEKSQTEIRKLRRELDASQEKVSALTTQLSANAHLVAAFEQSLGNMTIRLQSLTTTAEQKDTELNDLRKNIELLQKQNSATQATINGVINTPDPTLTNHKVSLDSVNGSPQSQRELRIHRQPSSDSVSSMTSATSHSSIGSNLELDAKNKKKKKNWLRSSFKQAFGKKKSPKSASSHSDIEEMTDSSLPSSPKLPYNGSTASSPMIRNSHSNSLISECTDSEAETVMQLRSELRDKEMKLTDIRLEALSSAHQLDQLRESMNRMQIEIERLKVENDRLKMESRGSGSRAPSQMSISPSSVGLSSQHSLTESTSLDMLLEDSGDGSSWKEGQHVKVVVSLEKNPEWKEECRPSQFLLGCIGVSGKTKWDVLDGVVRRLFKEYIIYVDPVTQLGLNTDSVMEYSIADIHRASDADTPELLPCGYLVGESDTISVKLKDMSVNSEDSLAFETLIPKPVLQRYISQLEEHRRIIFSGPSGTGKSFLASRLAEYLVLKEGKQLEHQAIATFNVDNKTTKELKQYLSNLADQCKTNVHAVDIPVVLILDNLHHVTSLAEIFNGLLNCKNHQCPYIIGTMNQTPSPTPNLQLHHNFRWVLCANHMEPLKGFLGRYLRRKLLENEISSRVRNGELVKIIEWIPCVWHHLNRFLETHSSSDVTIGPRLFLSCPMDVEGSRVWFTDLWNYSIIPYMLEAVREGLQMYGRKAAWEDPAKWVMESFPWVASPQQHEWHSLLRLRPEDVGFDGYNISQEGSPRKQPAQGKSEDDPLMNMLMRLKETAHCGGTESYDSDSTSNSHQDDTLDSSETF</sequence>
<evidence type="ECO:0000259" key="7">
    <source>
        <dbReference type="PROSITE" id="PS50021"/>
    </source>
</evidence>
<accession>A0A8C1HKK7</accession>
<dbReference type="SUPFAM" id="SSF52540">
    <property type="entry name" value="P-loop containing nucleoside triphosphate hydrolases"/>
    <property type="match status" value="2"/>
</dbReference>
<feature type="compositionally biased region" description="Polar residues" evidence="6">
    <location>
        <begin position="1511"/>
        <end position="1539"/>
    </location>
</feature>
<feature type="region of interest" description="Disordered" evidence="6">
    <location>
        <begin position="1149"/>
        <end position="1168"/>
    </location>
</feature>
<comment type="subcellular location">
    <subcellularLocation>
        <location evidence="1">Nucleus</location>
    </subcellularLocation>
</comment>
<evidence type="ECO:0000313" key="8">
    <source>
        <dbReference type="Ensembl" id="ENSCCRP00000057322.2"/>
    </source>
</evidence>
<protein>
    <submittedName>
        <fullName evidence="8">Neuron navigator 2b</fullName>
    </submittedName>
</protein>
<feature type="compositionally biased region" description="Basic and acidic residues" evidence="6">
    <location>
        <begin position="975"/>
        <end position="987"/>
    </location>
</feature>
<dbReference type="PANTHER" id="PTHR12784">
    <property type="entry name" value="STEERIN"/>
    <property type="match status" value="1"/>
</dbReference>
<proteinExistence type="inferred from homology"/>
<comment type="similarity">
    <text evidence="2">Belongs to the Nav/unc-53 family.</text>
</comment>
<dbReference type="Pfam" id="PF25408">
    <property type="entry name" value="AAA_lid_NAV1"/>
    <property type="match status" value="1"/>
</dbReference>
<dbReference type="Pfam" id="PF24883">
    <property type="entry name" value="NPHP3_N"/>
    <property type="match status" value="1"/>
</dbReference>
<feature type="compositionally biased region" description="Polar residues" evidence="6">
    <location>
        <begin position="1265"/>
        <end position="1274"/>
    </location>
</feature>
<feature type="compositionally biased region" description="Low complexity" evidence="6">
    <location>
        <begin position="1411"/>
        <end position="1424"/>
    </location>
</feature>
<dbReference type="Proteomes" id="UP001108240">
    <property type="component" value="Unplaced"/>
</dbReference>
<evidence type="ECO:0000313" key="9">
    <source>
        <dbReference type="Proteomes" id="UP001108240"/>
    </source>
</evidence>
<keyword evidence="3" id="KW-0677">Repeat</keyword>
<dbReference type="InterPro" id="IPR057568">
    <property type="entry name" value="CortBP2_NAV1-like_AAA_lid"/>
</dbReference>
<feature type="compositionally biased region" description="Polar residues" evidence="6">
    <location>
        <begin position="1623"/>
        <end position="1634"/>
    </location>
</feature>
<feature type="compositionally biased region" description="Polar residues" evidence="6">
    <location>
        <begin position="1085"/>
        <end position="1117"/>
    </location>
</feature>
<dbReference type="FunFam" id="3.40.50.300:FF:001111">
    <property type="entry name" value="neuron navigator 2 isoform X3"/>
    <property type="match status" value="1"/>
</dbReference>
<feature type="compositionally biased region" description="Low complexity" evidence="6">
    <location>
        <begin position="298"/>
        <end position="312"/>
    </location>
</feature>
<evidence type="ECO:0000256" key="3">
    <source>
        <dbReference type="ARBA" id="ARBA00022737"/>
    </source>
</evidence>
<feature type="compositionally biased region" description="Low complexity" evidence="6">
    <location>
        <begin position="1246"/>
        <end position="1258"/>
    </location>
</feature>